<dbReference type="AlphaFoldDB" id="A0A5M8QVD9"/>
<dbReference type="InterPro" id="IPR036691">
    <property type="entry name" value="Endo/exonu/phosph_ase_sf"/>
</dbReference>
<dbReference type="Proteomes" id="UP000323994">
    <property type="component" value="Unassembled WGS sequence"/>
</dbReference>
<evidence type="ECO:0000259" key="1">
    <source>
        <dbReference type="Pfam" id="PF22669"/>
    </source>
</evidence>
<keyword evidence="3" id="KW-1185">Reference proteome</keyword>
<dbReference type="EMBL" id="VBSN01000049">
    <property type="protein sequence ID" value="KAA6438383.1"/>
    <property type="molecule type" value="Genomic_DNA"/>
</dbReference>
<dbReference type="OrthoDB" id="7316663at2"/>
<dbReference type="InterPro" id="IPR038772">
    <property type="entry name" value="Sph/SMPD2-like"/>
</dbReference>
<comment type="caution">
    <text evidence="2">The sequence shown here is derived from an EMBL/GenBank/DDBJ whole genome shotgun (WGS) entry which is preliminary data.</text>
</comment>
<organism evidence="2 3">
    <name type="scientific">Dyadobacter flavalbus</name>
    <dbReference type="NCBI Taxonomy" id="2579942"/>
    <lineage>
        <taxon>Bacteria</taxon>
        <taxon>Pseudomonadati</taxon>
        <taxon>Bacteroidota</taxon>
        <taxon>Cytophagia</taxon>
        <taxon>Cytophagales</taxon>
        <taxon>Spirosomataceae</taxon>
        <taxon>Dyadobacter</taxon>
    </lineage>
</organism>
<dbReference type="InterPro" id="IPR000300">
    <property type="entry name" value="IPPc"/>
</dbReference>
<dbReference type="PANTHER" id="PTHR16320:SF1">
    <property type="entry name" value="SPHINGOMYELINASE DDB_G0288017"/>
    <property type="match status" value="1"/>
</dbReference>
<reference evidence="2 3" key="1">
    <citation type="submission" date="2019-05" db="EMBL/GenBank/DDBJ databases">
        <authorList>
            <person name="Qu J.-H."/>
        </authorList>
    </citation>
    <scope>NUCLEOTIDE SEQUENCE [LARGE SCALE GENOMIC DNA]</scope>
    <source>
        <strain evidence="2 3">NS28</strain>
    </source>
</reference>
<feature type="domain" description="Inositol polyphosphate-related phosphatase" evidence="1">
    <location>
        <begin position="100"/>
        <end position="325"/>
    </location>
</feature>
<name>A0A5M8QVD9_9BACT</name>
<dbReference type="SUPFAM" id="SSF56219">
    <property type="entry name" value="DNase I-like"/>
    <property type="match status" value="1"/>
</dbReference>
<dbReference type="GO" id="GO:0046856">
    <property type="term" value="P:phosphatidylinositol dephosphorylation"/>
    <property type="evidence" value="ECO:0007669"/>
    <property type="project" value="InterPro"/>
</dbReference>
<accession>A0A5M8QVD9</accession>
<sequence>MLILAKPKHKGMPASTIRIRYNKLAAWSLFILLILWSGTESTNGSGIPGFLKPENASGLKVAEAGEFSVITYNIAGLPAIISSAATERSSSIAEIGLRLNRFDIVHVQEDFNYHENLYAQGNTHAFRTETKGGVPLGDGLNTLSRYPVRDLRRITWNDCTGADCLTPKGFTFSRIEVAKNVFIDFYNIHANAYNDLPAAAARRKNMAQFSEYIKIHSHDNAVIVMGDLNGHYSYFYDNIKLLNTENKLEDVWTSFVHKNRFPPVHKDLPVSNILSINESSETIDKILFRSSRLLEIHVSDYQLQNLLFLNQDGIPLSDHHPVSAQFSWNLKKNTGKEKETSKP</sequence>
<dbReference type="GO" id="GO:0016791">
    <property type="term" value="F:phosphatase activity"/>
    <property type="evidence" value="ECO:0007669"/>
    <property type="project" value="InterPro"/>
</dbReference>
<keyword evidence="2" id="KW-0540">Nuclease</keyword>
<keyword evidence="2" id="KW-0378">Hydrolase</keyword>
<evidence type="ECO:0000313" key="3">
    <source>
        <dbReference type="Proteomes" id="UP000323994"/>
    </source>
</evidence>
<dbReference type="Pfam" id="PF22669">
    <property type="entry name" value="Exo_endo_phos2"/>
    <property type="match status" value="1"/>
</dbReference>
<dbReference type="GO" id="GO:0005737">
    <property type="term" value="C:cytoplasm"/>
    <property type="evidence" value="ECO:0007669"/>
    <property type="project" value="TreeGrafter"/>
</dbReference>
<protein>
    <submittedName>
        <fullName evidence="2">Endonuclease</fullName>
    </submittedName>
</protein>
<proteinExistence type="predicted"/>
<dbReference type="GO" id="GO:0004767">
    <property type="term" value="F:sphingomyelin phosphodiesterase activity"/>
    <property type="evidence" value="ECO:0007669"/>
    <property type="project" value="InterPro"/>
</dbReference>
<dbReference type="GO" id="GO:0004519">
    <property type="term" value="F:endonuclease activity"/>
    <property type="evidence" value="ECO:0007669"/>
    <property type="project" value="UniProtKB-KW"/>
</dbReference>
<dbReference type="PANTHER" id="PTHR16320">
    <property type="entry name" value="SPHINGOMYELINASE FAMILY MEMBER"/>
    <property type="match status" value="1"/>
</dbReference>
<gene>
    <name evidence="2" type="ORF">FEM33_16975</name>
</gene>
<keyword evidence="2" id="KW-0255">Endonuclease</keyword>
<evidence type="ECO:0000313" key="2">
    <source>
        <dbReference type="EMBL" id="KAA6438383.1"/>
    </source>
</evidence>
<dbReference type="Gene3D" id="3.60.10.10">
    <property type="entry name" value="Endonuclease/exonuclease/phosphatase"/>
    <property type="match status" value="1"/>
</dbReference>